<reference evidence="3" key="2">
    <citation type="submission" date="2021-04" db="EMBL/GenBank/DDBJ databases">
        <authorList>
            <person name="Gilroy R."/>
        </authorList>
    </citation>
    <scope>NUCLEOTIDE SEQUENCE</scope>
    <source>
        <strain evidence="3">1282</strain>
    </source>
</reference>
<proteinExistence type="inferred from homology"/>
<dbReference type="CDD" id="cd00586">
    <property type="entry name" value="4HBT"/>
    <property type="match status" value="1"/>
</dbReference>
<gene>
    <name evidence="3" type="ORF">H9838_07110</name>
</gene>
<protein>
    <submittedName>
        <fullName evidence="3">Acyl-CoA thioesterase</fullName>
    </submittedName>
</protein>
<keyword evidence="2" id="KW-0378">Hydrolase</keyword>
<dbReference type="Pfam" id="PF13279">
    <property type="entry name" value="4HBT_2"/>
    <property type="match status" value="1"/>
</dbReference>
<accession>A0A9D1YDK2</accession>
<dbReference type="GO" id="GO:0047617">
    <property type="term" value="F:fatty acyl-CoA hydrolase activity"/>
    <property type="evidence" value="ECO:0007669"/>
    <property type="project" value="TreeGrafter"/>
</dbReference>
<dbReference type="PANTHER" id="PTHR31793:SF27">
    <property type="entry name" value="NOVEL THIOESTERASE SUPERFAMILY DOMAIN AND SAPOSIN A-TYPE DOMAIN CONTAINING PROTEIN (0610012H03RIK)"/>
    <property type="match status" value="1"/>
</dbReference>
<dbReference type="PANTHER" id="PTHR31793">
    <property type="entry name" value="4-HYDROXYBENZOYL-COA THIOESTERASE FAMILY MEMBER"/>
    <property type="match status" value="1"/>
</dbReference>
<dbReference type="NCBIfam" id="TIGR00051">
    <property type="entry name" value="YbgC/FadM family acyl-CoA thioesterase"/>
    <property type="match status" value="1"/>
</dbReference>
<evidence type="ECO:0000256" key="2">
    <source>
        <dbReference type="ARBA" id="ARBA00022801"/>
    </source>
</evidence>
<comment type="caution">
    <text evidence="3">The sequence shown here is derived from an EMBL/GenBank/DDBJ whole genome shotgun (WGS) entry which is preliminary data.</text>
</comment>
<dbReference type="InterPro" id="IPR006684">
    <property type="entry name" value="YbgC/YbaW"/>
</dbReference>
<name>A0A9D1YDK2_9FIRM</name>
<sequence length="144" mass="16684">MAHYLRPVYYYETDRMDCVHHSNYIRWFEEARIHLMRERGFPYEELEGLGILSPVLTAQAEYKSMTRFGETVDIAVDVESYTGTRIAFRYEVRDRDTGALRCQGRTTHCFLGGAGRPVSLKKAAPAYHQKVCAALAAREQEEWQ</sequence>
<evidence type="ECO:0000256" key="1">
    <source>
        <dbReference type="ARBA" id="ARBA00005953"/>
    </source>
</evidence>
<dbReference type="SUPFAM" id="SSF54637">
    <property type="entry name" value="Thioesterase/thiol ester dehydrase-isomerase"/>
    <property type="match status" value="1"/>
</dbReference>
<dbReference type="AlphaFoldDB" id="A0A9D1YDK2"/>
<dbReference type="PIRSF" id="PIRSF003230">
    <property type="entry name" value="YbgC"/>
    <property type="match status" value="1"/>
</dbReference>
<dbReference type="InterPro" id="IPR029069">
    <property type="entry name" value="HotDog_dom_sf"/>
</dbReference>
<dbReference type="EMBL" id="DXDU01000115">
    <property type="protein sequence ID" value="HIY26923.1"/>
    <property type="molecule type" value="Genomic_DNA"/>
</dbReference>
<reference evidence="3" key="1">
    <citation type="journal article" date="2021" name="PeerJ">
        <title>Extensive microbial diversity within the chicken gut microbiome revealed by metagenomics and culture.</title>
        <authorList>
            <person name="Gilroy R."/>
            <person name="Ravi A."/>
            <person name="Getino M."/>
            <person name="Pursley I."/>
            <person name="Horton D.L."/>
            <person name="Alikhan N.F."/>
            <person name="Baker D."/>
            <person name="Gharbi K."/>
            <person name="Hall N."/>
            <person name="Watson M."/>
            <person name="Adriaenssens E.M."/>
            <person name="Foster-Nyarko E."/>
            <person name="Jarju S."/>
            <person name="Secka A."/>
            <person name="Antonio M."/>
            <person name="Oren A."/>
            <person name="Chaudhuri R.R."/>
            <person name="La Ragione R."/>
            <person name="Hildebrand F."/>
            <person name="Pallen M.J."/>
        </authorList>
    </citation>
    <scope>NUCLEOTIDE SEQUENCE</scope>
    <source>
        <strain evidence="3">1282</strain>
    </source>
</reference>
<evidence type="ECO:0000313" key="4">
    <source>
        <dbReference type="Proteomes" id="UP000823915"/>
    </source>
</evidence>
<dbReference type="Proteomes" id="UP000823915">
    <property type="component" value="Unassembled WGS sequence"/>
</dbReference>
<evidence type="ECO:0000313" key="3">
    <source>
        <dbReference type="EMBL" id="HIY26923.1"/>
    </source>
</evidence>
<dbReference type="InterPro" id="IPR050563">
    <property type="entry name" value="4-hydroxybenzoyl-CoA_TE"/>
</dbReference>
<comment type="similarity">
    <text evidence="1">Belongs to the 4-hydroxybenzoyl-CoA thioesterase family.</text>
</comment>
<dbReference type="Gene3D" id="3.10.129.10">
    <property type="entry name" value="Hotdog Thioesterase"/>
    <property type="match status" value="1"/>
</dbReference>
<organism evidence="3 4">
    <name type="scientific">Candidatus Acutalibacter pullistercoris</name>
    <dbReference type="NCBI Taxonomy" id="2838418"/>
    <lineage>
        <taxon>Bacteria</taxon>
        <taxon>Bacillati</taxon>
        <taxon>Bacillota</taxon>
        <taxon>Clostridia</taxon>
        <taxon>Eubacteriales</taxon>
        <taxon>Acutalibacteraceae</taxon>
        <taxon>Acutalibacter</taxon>
    </lineage>
</organism>